<dbReference type="GO" id="GO:0031998">
    <property type="term" value="P:regulation of fatty acid beta-oxidation"/>
    <property type="evidence" value="ECO:0007669"/>
    <property type="project" value="TreeGrafter"/>
</dbReference>
<organism evidence="2">
    <name type="scientific">Spathaspora passalidarum (strain NRRL Y-27907 / 11-Y1)</name>
    <dbReference type="NCBI Taxonomy" id="619300"/>
    <lineage>
        <taxon>Eukaryota</taxon>
        <taxon>Fungi</taxon>
        <taxon>Dikarya</taxon>
        <taxon>Ascomycota</taxon>
        <taxon>Saccharomycotina</taxon>
        <taxon>Pichiomycetes</taxon>
        <taxon>Debaryomycetaceae</taxon>
        <taxon>Spathaspora</taxon>
    </lineage>
</organism>
<keyword evidence="2" id="KW-1185">Reference proteome</keyword>
<dbReference type="eggNOG" id="ENOG502S5HP">
    <property type="taxonomic scope" value="Eukaryota"/>
</dbReference>
<proteinExistence type="predicted"/>
<dbReference type="InterPro" id="IPR009003">
    <property type="entry name" value="Peptidase_S1_PA"/>
</dbReference>
<dbReference type="Gene3D" id="2.40.10.120">
    <property type="match status" value="1"/>
</dbReference>
<protein>
    <recommendedName>
        <fullName evidence="3">Serine protease</fullName>
    </recommendedName>
</protein>
<dbReference type="PANTHER" id="PTHR21004">
    <property type="entry name" value="SERINE PROTEASE-RELATED"/>
    <property type="match status" value="1"/>
</dbReference>
<evidence type="ECO:0000313" key="2">
    <source>
        <dbReference type="Proteomes" id="UP000000709"/>
    </source>
</evidence>
<evidence type="ECO:0000313" key="1">
    <source>
        <dbReference type="EMBL" id="EGW30372.1"/>
    </source>
</evidence>
<gene>
    <name evidence="1" type="ORF">SPAPADRAFT_157314</name>
</gene>
<reference evidence="1 2" key="1">
    <citation type="journal article" date="2011" name="Proc. Natl. Acad. Sci. U.S.A.">
        <title>Comparative genomics of xylose-fermenting fungi for enhanced biofuel production.</title>
        <authorList>
            <person name="Wohlbach D.J."/>
            <person name="Kuo A."/>
            <person name="Sato T.K."/>
            <person name="Potts K.M."/>
            <person name="Salamov A.A."/>
            <person name="LaButti K.M."/>
            <person name="Sun H."/>
            <person name="Clum A."/>
            <person name="Pangilinan J.L."/>
            <person name="Lindquist E.A."/>
            <person name="Lucas S."/>
            <person name="Lapidus A."/>
            <person name="Jin M."/>
            <person name="Gunawan C."/>
            <person name="Balan V."/>
            <person name="Dale B.E."/>
            <person name="Jeffries T.W."/>
            <person name="Zinkel R."/>
            <person name="Barry K.W."/>
            <person name="Grigoriev I.V."/>
            <person name="Gasch A.P."/>
        </authorList>
    </citation>
    <scope>NUCLEOTIDE SEQUENCE [LARGE SCALE GENOMIC DNA]</scope>
    <source>
        <strain evidence="2">NRRL Y-27907 / 11-Y1</strain>
    </source>
</reference>
<dbReference type="KEGG" id="spaa:SPAPADRAFT_157314"/>
<dbReference type="OMA" id="YLENMCG"/>
<dbReference type="AlphaFoldDB" id="G3ATZ6"/>
<dbReference type="GO" id="GO:0016485">
    <property type="term" value="P:protein processing"/>
    <property type="evidence" value="ECO:0007669"/>
    <property type="project" value="InterPro"/>
</dbReference>
<dbReference type="HOGENOM" id="CLU_038715_0_0_1"/>
<name>G3ATZ6_SPAPN</name>
<dbReference type="Pfam" id="PF13365">
    <property type="entry name" value="Trypsin_2"/>
    <property type="match status" value="1"/>
</dbReference>
<accession>G3ATZ6</accession>
<dbReference type="EMBL" id="GL996505">
    <property type="protein sequence ID" value="EGW30372.1"/>
    <property type="molecule type" value="Genomic_DNA"/>
</dbReference>
<dbReference type="Proteomes" id="UP000000709">
    <property type="component" value="Unassembled WGS sequence"/>
</dbReference>
<sequence length="493" mass="55776">MHWEYIPISIRCIRDNSEQAMSGVHIIIKSEPNNTIIDDFILTINHIDDVSDYTLLVNHVHEDIVYWYKCVIISETKVDTDPFSYFLNHGFNLFPRDQLGSSQITILKLVLASRHDYFNEVVHAKMLPFTLGQVGVGDHVKIVSSPFNFTNSLIFNQFVSVGNINYKLDKFFLTDVKYLENMNGGVVATKSNQSLGLIFGNLRKLNGDGDLTVIIPWKYVFTLIKHFLPPPQSVRRAANPKLNPKPKLSSAITSVIPLIIISSKGVSSWATCIYYNYQTLVTNRHVIEPFLNDGTCQIIFNDHAIQLTRKNLVIVPHEDIDLAFIFVNTRYLDDYTIVDPKFDLDVGEVVHTLSYGLFFNPNYIHPIQSEGIVNCVYELPVKEDSDLHVNSVIISSASSWNGSSGGGLFNNTGEFLGLICSNAQVKQPVLPDSCDMTEKLPKFSFILPVDIIEYFYNEIITHGITTVDISDKISDIWKLKSFHHDIIIEPAKL</sequence>
<dbReference type="InterPro" id="IPR039245">
    <property type="entry name" value="TYSND1/DEG15"/>
</dbReference>
<dbReference type="PANTHER" id="PTHR21004:SF0">
    <property type="entry name" value="PEROXISOMAL LEADER PEPTIDE-PROCESSING PROTEASE"/>
    <property type="match status" value="1"/>
</dbReference>
<dbReference type="GO" id="GO:0005777">
    <property type="term" value="C:peroxisome"/>
    <property type="evidence" value="ECO:0007669"/>
    <property type="project" value="InterPro"/>
</dbReference>
<dbReference type="STRING" id="619300.G3ATZ6"/>
<evidence type="ECO:0008006" key="3">
    <source>
        <dbReference type="Google" id="ProtNLM"/>
    </source>
</evidence>
<dbReference type="SUPFAM" id="SSF50494">
    <property type="entry name" value="Trypsin-like serine proteases"/>
    <property type="match status" value="2"/>
</dbReference>
<dbReference type="GeneID" id="18871072"/>
<dbReference type="OrthoDB" id="17845at2759"/>
<dbReference type="InParanoid" id="G3ATZ6"/>
<dbReference type="GO" id="GO:0004252">
    <property type="term" value="F:serine-type endopeptidase activity"/>
    <property type="evidence" value="ECO:0007669"/>
    <property type="project" value="InterPro"/>
</dbReference>
<dbReference type="RefSeq" id="XP_007377343.1">
    <property type="nucleotide sequence ID" value="XM_007377281.1"/>
</dbReference>